<evidence type="ECO:0000256" key="1">
    <source>
        <dbReference type="SAM" id="MobiDB-lite"/>
    </source>
</evidence>
<reference evidence="2 3" key="1">
    <citation type="submission" date="2018-08" db="EMBL/GenBank/DDBJ databases">
        <title>Recombination of ecologically and evolutionarily significant loci maintains genetic cohesion in the Pseudomonas syringae species complex.</title>
        <authorList>
            <person name="Dillon M."/>
            <person name="Thakur S."/>
            <person name="Almeida R.N.D."/>
            <person name="Weir B.S."/>
            <person name="Guttman D.S."/>
        </authorList>
    </citation>
    <scope>NUCLEOTIDE SEQUENCE [LARGE SCALE GENOMIC DNA]</scope>
    <source>
        <strain evidence="2 3">ICMP 3555</strain>
    </source>
</reference>
<keyword evidence="3" id="KW-1185">Reference proteome</keyword>
<gene>
    <name evidence="2" type="ORF">ALQ29_00877</name>
</gene>
<dbReference type="EMBL" id="RBQF01000392">
    <property type="protein sequence ID" value="RMP00534.1"/>
    <property type="molecule type" value="Genomic_DNA"/>
</dbReference>
<evidence type="ECO:0000313" key="2">
    <source>
        <dbReference type="EMBL" id="RMP00534.1"/>
    </source>
</evidence>
<evidence type="ECO:0000313" key="3">
    <source>
        <dbReference type="Proteomes" id="UP000276587"/>
    </source>
</evidence>
<dbReference type="Proteomes" id="UP000276587">
    <property type="component" value="Unassembled WGS sequence"/>
</dbReference>
<feature type="compositionally biased region" description="Polar residues" evidence="1">
    <location>
        <begin position="36"/>
        <end position="47"/>
    </location>
</feature>
<comment type="caution">
    <text evidence="2">The sequence shown here is derived from an EMBL/GenBank/DDBJ whole genome shotgun (WGS) entry which is preliminary data.</text>
</comment>
<feature type="region of interest" description="Disordered" evidence="1">
    <location>
        <begin position="36"/>
        <end position="57"/>
    </location>
</feature>
<dbReference type="AlphaFoldDB" id="A0A3M3WP50"/>
<name>A0A3M3WP50_PSEMA</name>
<feature type="compositionally biased region" description="Basic and acidic residues" evidence="1">
    <location>
        <begin position="48"/>
        <end position="57"/>
    </location>
</feature>
<sequence>MRLHALLSQTPAVTDRVRLHAPGLFILIATSDNESQQQATDYASTHSLPDHVLRNAA</sequence>
<organism evidence="2 3">
    <name type="scientific">Pseudomonas marginalis pv. marginalis</name>
    <dbReference type="NCBI Taxonomy" id="97473"/>
    <lineage>
        <taxon>Bacteria</taxon>
        <taxon>Pseudomonadati</taxon>
        <taxon>Pseudomonadota</taxon>
        <taxon>Gammaproteobacteria</taxon>
        <taxon>Pseudomonadales</taxon>
        <taxon>Pseudomonadaceae</taxon>
        <taxon>Pseudomonas</taxon>
    </lineage>
</organism>
<proteinExistence type="predicted"/>
<protein>
    <submittedName>
        <fullName evidence="2">Uncharacterized protein</fullName>
    </submittedName>
</protein>
<accession>A0A3M3WP50</accession>